<accession>A0AAE1BCX8</accession>
<organism evidence="1 2">
    <name type="scientific">Elysia crispata</name>
    <name type="common">lettuce slug</name>
    <dbReference type="NCBI Taxonomy" id="231223"/>
    <lineage>
        <taxon>Eukaryota</taxon>
        <taxon>Metazoa</taxon>
        <taxon>Spiralia</taxon>
        <taxon>Lophotrochozoa</taxon>
        <taxon>Mollusca</taxon>
        <taxon>Gastropoda</taxon>
        <taxon>Heterobranchia</taxon>
        <taxon>Euthyneura</taxon>
        <taxon>Panpulmonata</taxon>
        <taxon>Sacoglossa</taxon>
        <taxon>Placobranchoidea</taxon>
        <taxon>Plakobranchidae</taxon>
        <taxon>Elysia</taxon>
    </lineage>
</organism>
<dbReference type="Proteomes" id="UP001283361">
    <property type="component" value="Unassembled WGS sequence"/>
</dbReference>
<reference evidence="1" key="1">
    <citation type="journal article" date="2023" name="G3 (Bethesda)">
        <title>A reference genome for the long-term kleptoplast-retaining sea slug Elysia crispata morphotype clarki.</title>
        <authorList>
            <person name="Eastman K.E."/>
            <person name="Pendleton A.L."/>
            <person name="Shaikh M.A."/>
            <person name="Suttiyut T."/>
            <person name="Ogas R."/>
            <person name="Tomko P."/>
            <person name="Gavelis G."/>
            <person name="Widhalm J.R."/>
            <person name="Wisecaver J.H."/>
        </authorList>
    </citation>
    <scope>NUCLEOTIDE SEQUENCE</scope>
    <source>
        <strain evidence="1">ECLA1</strain>
    </source>
</reference>
<evidence type="ECO:0000313" key="1">
    <source>
        <dbReference type="EMBL" id="KAK3804008.1"/>
    </source>
</evidence>
<gene>
    <name evidence="1" type="ORF">RRG08_066244</name>
</gene>
<dbReference type="EMBL" id="JAWDGP010000067">
    <property type="protein sequence ID" value="KAK3804008.1"/>
    <property type="molecule type" value="Genomic_DNA"/>
</dbReference>
<name>A0AAE1BCX8_9GAST</name>
<sequence>MPRRTDLAGPRTSFISRFTQAREQRCGLPCSNRRGPSPGKTGVRPKRQKVLLKFAPPARTLARANTNRPGRINEPIRARTHARVVLGPARQDGGGGGAGDGDTLCWANLSPDEPLRADTRLEGLWDDETAGPACQVPCKQNLYIKSGFDTPCRLGLGGSPPTYKPTGLSSGYNARPAPEVYVCLPPLRLR</sequence>
<dbReference type="AlphaFoldDB" id="A0AAE1BCX8"/>
<protein>
    <submittedName>
        <fullName evidence="1">Uncharacterized protein</fullName>
    </submittedName>
</protein>
<proteinExistence type="predicted"/>
<keyword evidence="2" id="KW-1185">Reference proteome</keyword>
<evidence type="ECO:0000313" key="2">
    <source>
        <dbReference type="Proteomes" id="UP001283361"/>
    </source>
</evidence>
<comment type="caution">
    <text evidence="1">The sequence shown here is derived from an EMBL/GenBank/DDBJ whole genome shotgun (WGS) entry which is preliminary data.</text>
</comment>